<proteinExistence type="predicted"/>
<dbReference type="PANTHER" id="PTHR36836">
    <property type="entry name" value="COLANIC ACID BIOSYNTHESIS PROTEIN WCAK"/>
    <property type="match status" value="1"/>
</dbReference>
<dbReference type="RefSeq" id="WP_344791456.1">
    <property type="nucleotide sequence ID" value="NZ_BAABBV010000001.1"/>
</dbReference>
<reference evidence="2" key="1">
    <citation type="journal article" date="2014" name="Int. J. Syst. Evol. Microbiol.">
        <title>Complete genome of a new Firmicutes species belonging to the dominant human colonic microbiota ('Ruminococcus bicirculans') reveals two chromosomes and a selective capacity to utilize plant glucans.</title>
        <authorList>
            <consortium name="NISC Comparative Sequencing Program"/>
            <person name="Wegmann U."/>
            <person name="Louis P."/>
            <person name="Goesmann A."/>
            <person name="Henrissat B."/>
            <person name="Duncan S.H."/>
            <person name="Flint H.J."/>
        </authorList>
    </citation>
    <scope>NUCLEOTIDE SEQUENCE</scope>
    <source>
        <strain evidence="2">JCM 17590</strain>
    </source>
</reference>
<organism evidence="2 3">
    <name type="scientific">Gryllotalpicola daejeonensis</name>
    <dbReference type="NCBI Taxonomy" id="993087"/>
    <lineage>
        <taxon>Bacteria</taxon>
        <taxon>Bacillati</taxon>
        <taxon>Actinomycetota</taxon>
        <taxon>Actinomycetes</taxon>
        <taxon>Micrococcales</taxon>
        <taxon>Microbacteriaceae</taxon>
        <taxon>Gryllotalpicola</taxon>
    </lineage>
</organism>
<dbReference type="GO" id="GO:0016740">
    <property type="term" value="F:transferase activity"/>
    <property type="evidence" value="ECO:0007669"/>
    <property type="project" value="UniProtKB-KW"/>
</dbReference>
<reference evidence="2" key="2">
    <citation type="submission" date="2023-12" db="EMBL/GenBank/DDBJ databases">
        <authorList>
            <person name="Sun Q."/>
            <person name="Inoue M."/>
        </authorList>
    </citation>
    <scope>NUCLEOTIDE SEQUENCE</scope>
    <source>
        <strain evidence="2">JCM 17590</strain>
    </source>
</reference>
<comment type="caution">
    <text evidence="2">The sequence shown here is derived from an EMBL/GenBank/DDBJ whole genome shotgun (WGS) entry which is preliminary data.</text>
</comment>
<keyword evidence="2" id="KW-0808">Transferase</keyword>
<dbReference type="PANTHER" id="PTHR36836:SF1">
    <property type="entry name" value="COLANIC ACID BIOSYNTHESIS PROTEIN WCAK"/>
    <property type="match status" value="1"/>
</dbReference>
<evidence type="ECO:0000313" key="2">
    <source>
        <dbReference type="EMBL" id="GAA4161162.1"/>
    </source>
</evidence>
<dbReference type="Gene3D" id="3.40.50.2000">
    <property type="entry name" value="Glycogen Phosphorylase B"/>
    <property type="match status" value="1"/>
</dbReference>
<dbReference type="SUPFAM" id="SSF53756">
    <property type="entry name" value="UDP-Glycosyltransferase/glycogen phosphorylase"/>
    <property type="match status" value="1"/>
</dbReference>
<gene>
    <name evidence="2" type="ORF">GCM10022286_18290</name>
</gene>
<name>A0ABP7ZK65_9MICO</name>
<evidence type="ECO:0000259" key="1">
    <source>
        <dbReference type="Pfam" id="PF04230"/>
    </source>
</evidence>
<dbReference type="EMBL" id="BAABBV010000001">
    <property type="protein sequence ID" value="GAA4161162.1"/>
    <property type="molecule type" value="Genomic_DNA"/>
</dbReference>
<keyword evidence="3" id="KW-1185">Reference proteome</keyword>
<sequence>MSALRVGAWGVFGRGNFGNEATLEAFLARLDRERFTPVIICERPDAATERHGAPARLLGTPAATVARGRLARAAAVLANRFALLRNAFRVVGELDAVVLVGTGGLERYGSGAFGTPFDMWSLATAGRILGRPVLLLDVGVEVLPRRLARFFARGVARGASYRSYRDDYSRANAAAMGMRNASRDHVVTDLAFSLPRPEPVKRDESLVVVGVMDYGGRDDHGGAAAARYFSAVEELLGLLRARGKRVVLVGGDEVDLHTAAQLTERLSDDRVTVADARTPGDLEAVMREASVVLATRYHTLIMALLAGTPTVSIGYGEKHRAMLRELGLPETHVDIEAFDPAQVADQLTELADRQPELTARIDSAVAAATARLDRQWHDVASALAARKDRR</sequence>
<dbReference type="Proteomes" id="UP001415169">
    <property type="component" value="Unassembled WGS sequence"/>
</dbReference>
<accession>A0ABP7ZK65</accession>
<dbReference type="Pfam" id="PF04230">
    <property type="entry name" value="PS_pyruv_trans"/>
    <property type="match status" value="1"/>
</dbReference>
<dbReference type="InterPro" id="IPR007345">
    <property type="entry name" value="Polysacch_pyruvyl_Trfase"/>
</dbReference>
<feature type="domain" description="Polysaccharide pyruvyl transferase" evidence="1">
    <location>
        <begin position="16"/>
        <end position="315"/>
    </location>
</feature>
<protein>
    <submittedName>
        <fullName evidence="2">Polysaccharide pyruvyl transferase family protein</fullName>
    </submittedName>
</protein>
<evidence type="ECO:0000313" key="3">
    <source>
        <dbReference type="Proteomes" id="UP001415169"/>
    </source>
</evidence>